<comment type="caution">
    <text evidence="2">The sequence shown here is derived from an EMBL/GenBank/DDBJ whole genome shotgun (WGS) entry which is preliminary data.</text>
</comment>
<name>X1TZ37_9ZZZZ</name>
<protein>
    <submittedName>
        <fullName evidence="2">Uncharacterized protein</fullName>
    </submittedName>
</protein>
<accession>X1TZ37</accession>
<feature type="compositionally biased region" description="Basic and acidic residues" evidence="1">
    <location>
        <begin position="254"/>
        <end position="268"/>
    </location>
</feature>
<evidence type="ECO:0000256" key="1">
    <source>
        <dbReference type="SAM" id="MobiDB-lite"/>
    </source>
</evidence>
<reference evidence="2" key="1">
    <citation type="journal article" date="2014" name="Front. Microbiol.">
        <title>High frequency of phylogenetically diverse reductive dehalogenase-homologous genes in deep subseafloor sedimentary metagenomes.</title>
        <authorList>
            <person name="Kawai M."/>
            <person name="Futagami T."/>
            <person name="Toyoda A."/>
            <person name="Takaki Y."/>
            <person name="Nishi S."/>
            <person name="Hori S."/>
            <person name="Arai W."/>
            <person name="Tsubouchi T."/>
            <person name="Morono Y."/>
            <person name="Uchiyama I."/>
            <person name="Ito T."/>
            <person name="Fujiyama A."/>
            <person name="Inagaki F."/>
            <person name="Takami H."/>
        </authorList>
    </citation>
    <scope>NUCLEOTIDE SEQUENCE</scope>
    <source>
        <strain evidence="2">Expedition CK06-06</strain>
    </source>
</reference>
<feature type="non-terminal residue" evidence="2">
    <location>
        <position position="268"/>
    </location>
</feature>
<evidence type="ECO:0000313" key="2">
    <source>
        <dbReference type="EMBL" id="GAI96631.1"/>
    </source>
</evidence>
<dbReference type="AlphaFoldDB" id="X1TZ37"/>
<organism evidence="2">
    <name type="scientific">marine sediment metagenome</name>
    <dbReference type="NCBI Taxonomy" id="412755"/>
    <lineage>
        <taxon>unclassified sequences</taxon>
        <taxon>metagenomes</taxon>
        <taxon>ecological metagenomes</taxon>
    </lineage>
</organism>
<proteinExistence type="predicted"/>
<gene>
    <name evidence="2" type="ORF">S12H4_37112</name>
</gene>
<sequence>TKYFRRGIGKEYAFLALKKKVGIPSLTADYIIDCFKNGKKPYWNGVYSNKERWMLVEMLANELGKSPNELKPYDFRRGVKVFYGKSLVGLAVHYRSPEGRFGEEEVAQMLEKISSKKEETVIAGVTVDEKLLKDINIEIDNIRSLFGHRAKRLEEWILVAPKIDKAIKNGSGARLIHPLYSLLFGTTKDERNIRFAILDCLRDIDHPDTVKYLTDFVAQIGSGDYEVWQRASDILAEFFEERSETRISSTPSTRELDISAEKDEARRK</sequence>
<dbReference type="EMBL" id="BARW01022192">
    <property type="protein sequence ID" value="GAI96631.1"/>
    <property type="molecule type" value="Genomic_DNA"/>
</dbReference>
<feature type="region of interest" description="Disordered" evidence="1">
    <location>
        <begin position="246"/>
        <end position="268"/>
    </location>
</feature>
<feature type="non-terminal residue" evidence="2">
    <location>
        <position position="1"/>
    </location>
</feature>